<proteinExistence type="predicted"/>
<feature type="compositionally biased region" description="Polar residues" evidence="1">
    <location>
        <begin position="205"/>
        <end position="214"/>
    </location>
</feature>
<evidence type="ECO:0000256" key="1">
    <source>
        <dbReference type="SAM" id="MobiDB-lite"/>
    </source>
</evidence>
<feature type="region of interest" description="Disordered" evidence="1">
    <location>
        <begin position="73"/>
        <end position="180"/>
    </location>
</feature>
<feature type="region of interest" description="Disordered" evidence="1">
    <location>
        <begin position="1"/>
        <end position="33"/>
    </location>
</feature>
<feature type="compositionally biased region" description="Basic and acidic residues" evidence="1">
    <location>
        <begin position="365"/>
        <end position="396"/>
    </location>
</feature>
<feature type="region of interest" description="Disordered" evidence="1">
    <location>
        <begin position="365"/>
        <end position="412"/>
    </location>
</feature>
<gene>
    <name evidence="2" type="ORF">XAT740_LOCUS1883</name>
</gene>
<dbReference type="EMBL" id="CAJNOR010000061">
    <property type="protein sequence ID" value="CAF0779389.1"/>
    <property type="molecule type" value="Genomic_DNA"/>
</dbReference>
<accession>A0A813RD88</accession>
<feature type="region of interest" description="Disordered" evidence="1">
    <location>
        <begin position="199"/>
        <end position="220"/>
    </location>
</feature>
<feature type="compositionally biased region" description="Basic and acidic residues" evidence="1">
    <location>
        <begin position="475"/>
        <end position="485"/>
    </location>
</feature>
<dbReference type="AlphaFoldDB" id="A0A813RD88"/>
<feature type="compositionally biased region" description="Polar residues" evidence="1">
    <location>
        <begin position="10"/>
        <end position="30"/>
    </location>
</feature>
<evidence type="ECO:0000313" key="2">
    <source>
        <dbReference type="EMBL" id="CAF0779389.1"/>
    </source>
</evidence>
<comment type="caution">
    <text evidence="2">The sequence shown here is derived from an EMBL/GenBank/DDBJ whole genome shotgun (WGS) entry which is preliminary data.</text>
</comment>
<sequence length="485" mass="54367">MNEFHKQEQKSTISKQSSLEMPSVNSSSRNPLIKHQSLADNHGEHENDVYKNARITQAVQQWHSQTSNMYVLPPSADLIPTNGHANHNLSNSTDKTNNKNEIQSNQTESDKSTMTVKKRTTPVPASYVRRRANTKNEAAATNLLQPNNKTKPAGASTKKPVKPSPIFIAPKKTSQQPHTYSTPLFDELQQVQRKNTLERQKASIDDQQNVSPIASSMSSSSPVRFFAHSSASSLDDEYSSDESDHESLLIRKKMSHIKDHQLNSSCPSYFALPPTICITDPHGQSYTIDTDDHYTSLNDVHEQTNDSDPYSPVFAYPMEISSSLMDNSMSSSAILDKHPLQSIGEEEEDEDNADVNTFSKELNRIEGLTRSRQPKVDFKSQEIEQPDKEPLSRRWSDGIVDQDQQKDAGAQSTLMKMPSVASVIKQTTISPPVKLSKTKYILMKLHLTSANKDDESNMPSAAIVTNPPKKRTVHRSLDKKRYQTH</sequence>
<feature type="region of interest" description="Disordered" evidence="1">
    <location>
        <begin position="451"/>
        <end position="485"/>
    </location>
</feature>
<evidence type="ECO:0000313" key="3">
    <source>
        <dbReference type="Proteomes" id="UP000663828"/>
    </source>
</evidence>
<reference evidence="2" key="1">
    <citation type="submission" date="2021-02" db="EMBL/GenBank/DDBJ databases">
        <authorList>
            <person name="Nowell W R."/>
        </authorList>
    </citation>
    <scope>NUCLEOTIDE SEQUENCE</scope>
</reference>
<feature type="compositionally biased region" description="Polar residues" evidence="1">
    <location>
        <begin position="83"/>
        <end position="115"/>
    </location>
</feature>
<organism evidence="2 3">
    <name type="scientific">Adineta ricciae</name>
    <name type="common">Rotifer</name>
    <dbReference type="NCBI Taxonomy" id="249248"/>
    <lineage>
        <taxon>Eukaryota</taxon>
        <taxon>Metazoa</taxon>
        <taxon>Spiralia</taxon>
        <taxon>Gnathifera</taxon>
        <taxon>Rotifera</taxon>
        <taxon>Eurotatoria</taxon>
        <taxon>Bdelloidea</taxon>
        <taxon>Adinetida</taxon>
        <taxon>Adinetidae</taxon>
        <taxon>Adineta</taxon>
    </lineage>
</organism>
<dbReference type="Proteomes" id="UP000663828">
    <property type="component" value="Unassembled WGS sequence"/>
</dbReference>
<name>A0A813RD88_ADIRI</name>
<protein>
    <submittedName>
        <fullName evidence="2">Uncharacterized protein</fullName>
    </submittedName>
</protein>
<keyword evidence="3" id="KW-1185">Reference proteome</keyword>